<feature type="domain" description="Cytochrome c" evidence="9">
    <location>
        <begin position="292"/>
        <end position="462"/>
    </location>
</feature>
<dbReference type="Proteomes" id="UP000241222">
    <property type="component" value="Unassembled WGS sequence"/>
</dbReference>
<dbReference type="GO" id="GO:0009055">
    <property type="term" value="F:electron transfer activity"/>
    <property type="evidence" value="ECO:0007669"/>
    <property type="project" value="InterPro"/>
</dbReference>
<dbReference type="InterPro" id="IPR036909">
    <property type="entry name" value="Cyt_c-like_dom_sf"/>
</dbReference>
<dbReference type="GO" id="GO:0046872">
    <property type="term" value="F:metal ion binding"/>
    <property type="evidence" value="ECO:0007669"/>
    <property type="project" value="UniProtKB-KW"/>
</dbReference>
<dbReference type="PANTHER" id="PTHR30600:SF10">
    <property type="entry name" value="BLL6722 PROTEIN"/>
    <property type="match status" value="1"/>
</dbReference>
<organism evidence="10 11">
    <name type="scientific">Photobacterium lutimaris</name>
    <dbReference type="NCBI Taxonomy" id="388278"/>
    <lineage>
        <taxon>Bacteria</taxon>
        <taxon>Pseudomonadati</taxon>
        <taxon>Pseudomonadota</taxon>
        <taxon>Gammaproteobacteria</taxon>
        <taxon>Vibrionales</taxon>
        <taxon>Vibrionaceae</taxon>
        <taxon>Photobacterium</taxon>
    </lineage>
</organism>
<sequence>MKFNTLKISLIISGVWISSSAIAIDGFDFPSKPTNNGDNSVSSSAANNPFDLKPLTHRDFRQSDPAQVELGKNLFFDKILSGNKNISCGTCHHVLTNTGDALSLSVGEGGKGLGHPARNTGSGNHAIVQRVPHNSPDLFNRGLHDINVLFNDGRIFPDPSFASGFNSPAGHQLPVGLDSILAAQNILPLTNVTEMAGQVDQYGVPENEVAEAAANDIFSGSDGVWEILIERLRGIPEYVSMFQSAFDDVNSAADINITHVGNSIAAYIGTSFRADNSPFDRFLRGDPRAMSLTAQEGMRLFYNGNPRNRKNQTCGSCHSGTLQTDQDFHAIAMPQIGPGKGDGHNGREDFGHFRVSGDHNDLYKFRTPSLRNVVLTAPYGHVGAYSTLRGVVEHHVNAIDSLYNYDTNQVQMPSRPDLDAIDFDVMDNEYLVEKIANASEINKLNYSKEDINKIMEFLYALTDPASLDIRDQAPKRVPSGLPIAD</sequence>
<evidence type="ECO:0000256" key="6">
    <source>
        <dbReference type="ARBA" id="ARBA00023004"/>
    </source>
</evidence>
<dbReference type="EMBL" id="PYMH01000004">
    <property type="protein sequence ID" value="PSU33867.1"/>
    <property type="molecule type" value="Genomic_DNA"/>
</dbReference>
<dbReference type="GO" id="GO:0020037">
    <property type="term" value="F:heme binding"/>
    <property type="evidence" value="ECO:0007669"/>
    <property type="project" value="InterPro"/>
</dbReference>
<keyword evidence="6 7" id="KW-0408">Iron</keyword>
<dbReference type="OrthoDB" id="9805202at2"/>
<dbReference type="InterPro" id="IPR051395">
    <property type="entry name" value="Cytochrome_c_Peroxidase/MauG"/>
</dbReference>
<evidence type="ECO:0000256" key="8">
    <source>
        <dbReference type="SAM" id="SignalP"/>
    </source>
</evidence>
<dbReference type="PROSITE" id="PS51007">
    <property type="entry name" value="CYTC"/>
    <property type="match status" value="1"/>
</dbReference>
<accession>A0A2T3IZ22</accession>
<dbReference type="InterPro" id="IPR009056">
    <property type="entry name" value="Cyt_c-like_dom"/>
</dbReference>
<keyword evidence="2 7" id="KW-0349">Heme</keyword>
<evidence type="ECO:0000256" key="2">
    <source>
        <dbReference type="ARBA" id="ARBA00022617"/>
    </source>
</evidence>
<evidence type="ECO:0000313" key="10">
    <source>
        <dbReference type="EMBL" id="PSU33867.1"/>
    </source>
</evidence>
<feature type="chain" id="PRO_5015548512" evidence="8">
    <location>
        <begin position="24"/>
        <end position="485"/>
    </location>
</feature>
<evidence type="ECO:0000256" key="5">
    <source>
        <dbReference type="ARBA" id="ARBA00023002"/>
    </source>
</evidence>
<protein>
    <submittedName>
        <fullName evidence="10">Cytochrome-c peroxidase</fullName>
    </submittedName>
</protein>
<keyword evidence="4 8" id="KW-0732">Signal</keyword>
<dbReference type="SUPFAM" id="SSF46626">
    <property type="entry name" value="Cytochrome c"/>
    <property type="match status" value="2"/>
</dbReference>
<proteinExistence type="predicted"/>
<evidence type="ECO:0000256" key="7">
    <source>
        <dbReference type="PROSITE-ProRule" id="PRU00433"/>
    </source>
</evidence>
<dbReference type="GO" id="GO:0004130">
    <property type="term" value="F:cytochrome-c peroxidase activity"/>
    <property type="evidence" value="ECO:0007669"/>
    <property type="project" value="TreeGrafter"/>
</dbReference>
<dbReference type="RefSeq" id="WP_107348914.1">
    <property type="nucleotide sequence ID" value="NZ_PYMH01000004.1"/>
</dbReference>
<keyword evidence="5" id="KW-0560">Oxidoreductase</keyword>
<gene>
    <name evidence="10" type="ORF">C9I99_10875</name>
</gene>
<dbReference type="GO" id="GO:0030313">
    <property type="term" value="C:cell envelope"/>
    <property type="evidence" value="ECO:0007669"/>
    <property type="project" value="UniProtKB-SubCell"/>
</dbReference>
<keyword evidence="10" id="KW-0575">Peroxidase</keyword>
<keyword evidence="11" id="KW-1185">Reference proteome</keyword>
<dbReference type="PANTHER" id="PTHR30600">
    <property type="entry name" value="CYTOCHROME C PEROXIDASE-RELATED"/>
    <property type="match status" value="1"/>
</dbReference>
<reference evidence="10 11" key="1">
    <citation type="submission" date="2018-03" db="EMBL/GenBank/DDBJ databases">
        <title>Whole genome sequencing of Histamine producing bacteria.</title>
        <authorList>
            <person name="Butler K."/>
        </authorList>
    </citation>
    <scope>NUCLEOTIDE SEQUENCE [LARGE SCALE GENOMIC DNA]</scope>
    <source>
        <strain evidence="10 11">JCM 13586</strain>
    </source>
</reference>
<feature type="signal peptide" evidence="8">
    <location>
        <begin position="1"/>
        <end position="23"/>
    </location>
</feature>
<evidence type="ECO:0000259" key="9">
    <source>
        <dbReference type="PROSITE" id="PS51007"/>
    </source>
</evidence>
<evidence type="ECO:0000256" key="1">
    <source>
        <dbReference type="ARBA" id="ARBA00004196"/>
    </source>
</evidence>
<evidence type="ECO:0000313" key="11">
    <source>
        <dbReference type="Proteomes" id="UP000241222"/>
    </source>
</evidence>
<name>A0A2T3IZ22_9GAMM</name>
<dbReference type="Pfam" id="PF03150">
    <property type="entry name" value="CCP_MauG"/>
    <property type="match status" value="1"/>
</dbReference>
<dbReference type="AlphaFoldDB" id="A0A2T3IZ22"/>
<evidence type="ECO:0000256" key="3">
    <source>
        <dbReference type="ARBA" id="ARBA00022723"/>
    </source>
</evidence>
<dbReference type="Gene3D" id="1.10.760.10">
    <property type="entry name" value="Cytochrome c-like domain"/>
    <property type="match status" value="2"/>
</dbReference>
<comment type="subcellular location">
    <subcellularLocation>
        <location evidence="1">Cell envelope</location>
    </subcellularLocation>
</comment>
<comment type="caution">
    <text evidence="10">The sequence shown here is derived from an EMBL/GenBank/DDBJ whole genome shotgun (WGS) entry which is preliminary data.</text>
</comment>
<evidence type="ECO:0000256" key="4">
    <source>
        <dbReference type="ARBA" id="ARBA00022729"/>
    </source>
</evidence>
<keyword evidence="3 7" id="KW-0479">Metal-binding</keyword>
<dbReference type="InterPro" id="IPR004852">
    <property type="entry name" value="Di-haem_cyt_c_peroxidsae"/>
</dbReference>